<evidence type="ECO:0000313" key="1">
    <source>
        <dbReference type="EMBL" id="KAG8513004.1"/>
    </source>
</evidence>
<comment type="caution">
    <text evidence="1">The sequence shown here is derived from an EMBL/GenBank/DDBJ whole genome shotgun (WGS) entry which is preliminary data.</text>
</comment>
<sequence length="77" mass="8524">SQCLGPRPTELSFSLEQSRHRSQPDLYLWATMAGGFSGTSHVGCPSSGQSGFCEITHREWSKHAPFSHHLQTRGIVQ</sequence>
<reference evidence="1" key="1">
    <citation type="journal article" date="2021" name="Evol. Appl.">
        <title>The genome of the Pyrenean desman and the effects of bottlenecks and inbreeding on the genomic landscape of an endangered species.</title>
        <authorList>
            <person name="Escoda L."/>
            <person name="Castresana J."/>
        </authorList>
    </citation>
    <scope>NUCLEOTIDE SEQUENCE</scope>
    <source>
        <strain evidence="1">IBE-C5619</strain>
    </source>
</reference>
<protein>
    <submittedName>
        <fullName evidence="1">Uncharacterized protein</fullName>
    </submittedName>
</protein>
<evidence type="ECO:0000313" key="2">
    <source>
        <dbReference type="Proteomes" id="UP000700334"/>
    </source>
</evidence>
<gene>
    <name evidence="1" type="ORF">J0S82_015805</name>
</gene>
<dbReference type="Proteomes" id="UP000700334">
    <property type="component" value="Unassembled WGS sequence"/>
</dbReference>
<keyword evidence="2" id="KW-1185">Reference proteome</keyword>
<organism evidence="1 2">
    <name type="scientific">Galemys pyrenaicus</name>
    <name type="common">Iberian desman</name>
    <name type="synonym">Pyrenean desman</name>
    <dbReference type="NCBI Taxonomy" id="202257"/>
    <lineage>
        <taxon>Eukaryota</taxon>
        <taxon>Metazoa</taxon>
        <taxon>Chordata</taxon>
        <taxon>Craniata</taxon>
        <taxon>Vertebrata</taxon>
        <taxon>Euteleostomi</taxon>
        <taxon>Mammalia</taxon>
        <taxon>Eutheria</taxon>
        <taxon>Laurasiatheria</taxon>
        <taxon>Eulipotyphla</taxon>
        <taxon>Talpidae</taxon>
        <taxon>Galemys</taxon>
    </lineage>
</organism>
<proteinExistence type="predicted"/>
<accession>A0A8J6AK70</accession>
<feature type="non-terminal residue" evidence="1">
    <location>
        <position position="1"/>
    </location>
</feature>
<dbReference type="EMBL" id="JAGFMF010011780">
    <property type="protein sequence ID" value="KAG8513004.1"/>
    <property type="molecule type" value="Genomic_DNA"/>
</dbReference>
<name>A0A8J6AK70_GALPY</name>
<feature type="non-terminal residue" evidence="1">
    <location>
        <position position="77"/>
    </location>
</feature>
<dbReference type="AlphaFoldDB" id="A0A8J6AK70"/>